<sequence>MVSINIQELENMALNADVTRVGDIAQFKQMGDQITVTLGLYSHALETQLEQLLAHRYPGLKVTIATRVEAKKTQPNTVAKKGVKNIIAVASGKGGVGKSSTAINLALALSQFGARVGLLDADIYGPSQPTMLGKQTRPEMQDDKTMRPVIAHGLQTNSIGYLVDGDSAMIWRGPMVTAALQQLLNDTAWDNVDYLLIDLPPGTGDIQLTMAQKMPITGAVVVTTPQDISLIDARRAVAMFNKMQIDNLGIIENMSTHICEQCGHESPIFGHEGGQRLAAQFTIPFLGDVPLDRRLRESLDAGLPLVSAEADHPISQRYRDIAMKIAIEIAKKPKGYSQAFGKIAVENKPNQ</sequence>
<dbReference type="InParanoid" id="A0A6N7ETP3"/>
<dbReference type="AlphaFoldDB" id="A0A6N7ETP3"/>
<protein>
    <recommendedName>
        <fullName evidence="7">Iron-sulfur cluster carrier protein</fullName>
    </recommendedName>
</protein>
<dbReference type="Pfam" id="PF10609">
    <property type="entry name" value="ParA"/>
    <property type="match status" value="1"/>
</dbReference>
<organism evidence="8 9">
    <name type="scientific">Ostreibacterium oceani</name>
    <dbReference type="NCBI Taxonomy" id="2654998"/>
    <lineage>
        <taxon>Bacteria</taxon>
        <taxon>Pseudomonadati</taxon>
        <taxon>Pseudomonadota</taxon>
        <taxon>Gammaproteobacteria</taxon>
        <taxon>Cardiobacteriales</taxon>
        <taxon>Ostreibacteriaceae</taxon>
        <taxon>Ostreibacterium</taxon>
    </lineage>
</organism>
<evidence type="ECO:0000256" key="6">
    <source>
        <dbReference type="ARBA" id="ARBA00024036"/>
    </source>
</evidence>
<evidence type="ECO:0000256" key="7">
    <source>
        <dbReference type="HAMAP-Rule" id="MF_02040"/>
    </source>
</evidence>
<evidence type="ECO:0000256" key="5">
    <source>
        <dbReference type="ARBA" id="ARBA00023014"/>
    </source>
</evidence>
<dbReference type="InterPro" id="IPR000808">
    <property type="entry name" value="Mrp-like_CS"/>
</dbReference>
<dbReference type="GO" id="GO:0140663">
    <property type="term" value="F:ATP-dependent FeS chaperone activity"/>
    <property type="evidence" value="ECO:0007669"/>
    <property type="project" value="InterPro"/>
</dbReference>
<keyword evidence="7" id="KW-0378">Hydrolase</keyword>
<dbReference type="GO" id="GO:0051539">
    <property type="term" value="F:4 iron, 4 sulfur cluster binding"/>
    <property type="evidence" value="ECO:0007669"/>
    <property type="project" value="TreeGrafter"/>
</dbReference>
<evidence type="ECO:0000313" key="9">
    <source>
        <dbReference type="Proteomes" id="UP000471298"/>
    </source>
</evidence>
<keyword evidence="1 7" id="KW-0479">Metal-binding</keyword>
<proteinExistence type="inferred from homology"/>
<gene>
    <name evidence="8" type="primary">apbC</name>
    <name evidence="8" type="ORF">GCU85_05500</name>
</gene>
<comment type="caution">
    <text evidence="8">The sequence shown here is derived from an EMBL/GenBank/DDBJ whole genome shotgun (WGS) entry which is preliminary data.</text>
</comment>
<comment type="subunit">
    <text evidence="7">Homodimer.</text>
</comment>
<dbReference type="NCBIfam" id="NF008669">
    <property type="entry name" value="PRK11670.1"/>
    <property type="match status" value="1"/>
</dbReference>
<keyword evidence="3 7" id="KW-0067">ATP-binding</keyword>
<dbReference type="PANTHER" id="PTHR42961:SF2">
    <property type="entry name" value="IRON-SULFUR PROTEIN NUBPL"/>
    <property type="match status" value="1"/>
</dbReference>
<dbReference type="FunFam" id="3.40.50.300:FF:000418">
    <property type="entry name" value="Iron-sulfur cluster carrier protein"/>
    <property type="match status" value="1"/>
</dbReference>
<dbReference type="Proteomes" id="UP000471298">
    <property type="component" value="Unassembled WGS sequence"/>
</dbReference>
<dbReference type="RefSeq" id="WP_152810174.1">
    <property type="nucleotide sequence ID" value="NZ_WHNW01000004.1"/>
</dbReference>
<comment type="function">
    <text evidence="7">Binds and transfers iron-sulfur (Fe-S) clusters to target apoproteins. Can hydrolyze ATP.</text>
</comment>
<dbReference type="CDD" id="cd02037">
    <property type="entry name" value="Mrp_NBP35"/>
    <property type="match status" value="1"/>
</dbReference>
<dbReference type="GO" id="GO:0016226">
    <property type="term" value="P:iron-sulfur cluster assembly"/>
    <property type="evidence" value="ECO:0007669"/>
    <property type="project" value="InterPro"/>
</dbReference>
<dbReference type="PANTHER" id="PTHR42961">
    <property type="entry name" value="IRON-SULFUR PROTEIN NUBPL"/>
    <property type="match status" value="1"/>
</dbReference>
<evidence type="ECO:0000256" key="4">
    <source>
        <dbReference type="ARBA" id="ARBA00023004"/>
    </source>
</evidence>
<evidence type="ECO:0000313" key="8">
    <source>
        <dbReference type="EMBL" id="MPV86184.1"/>
    </source>
</evidence>
<accession>A0A6N7ETP3</accession>
<evidence type="ECO:0000256" key="2">
    <source>
        <dbReference type="ARBA" id="ARBA00022741"/>
    </source>
</evidence>
<feature type="binding site" evidence="7">
    <location>
        <begin position="92"/>
        <end position="99"/>
    </location>
    <ligand>
        <name>ATP</name>
        <dbReference type="ChEBI" id="CHEBI:30616"/>
    </ligand>
</feature>
<dbReference type="InterPro" id="IPR033756">
    <property type="entry name" value="YlxH/NBP35"/>
</dbReference>
<dbReference type="HAMAP" id="MF_02040">
    <property type="entry name" value="Mrp_NBP35"/>
    <property type="match status" value="1"/>
</dbReference>
<dbReference type="InterPro" id="IPR019591">
    <property type="entry name" value="Mrp/NBP35_ATP-bd"/>
</dbReference>
<dbReference type="InterPro" id="IPR027417">
    <property type="entry name" value="P-loop_NTPase"/>
</dbReference>
<dbReference type="GO" id="GO:0046872">
    <property type="term" value="F:metal ion binding"/>
    <property type="evidence" value="ECO:0007669"/>
    <property type="project" value="UniProtKB-KW"/>
</dbReference>
<keyword evidence="2 7" id="KW-0547">Nucleotide-binding</keyword>
<evidence type="ECO:0000256" key="1">
    <source>
        <dbReference type="ARBA" id="ARBA00022723"/>
    </source>
</evidence>
<keyword evidence="9" id="KW-1185">Reference proteome</keyword>
<dbReference type="PROSITE" id="PS01215">
    <property type="entry name" value="MRP"/>
    <property type="match status" value="1"/>
</dbReference>
<comment type="similarity">
    <text evidence="6 7">Belongs to the Mrp/NBP35 ATP-binding proteins family.</text>
</comment>
<dbReference type="FunCoup" id="A0A6N7ETP3">
    <property type="interactions" value="459"/>
</dbReference>
<evidence type="ECO:0000256" key="3">
    <source>
        <dbReference type="ARBA" id="ARBA00022840"/>
    </source>
</evidence>
<dbReference type="GO" id="GO:0005524">
    <property type="term" value="F:ATP binding"/>
    <property type="evidence" value="ECO:0007669"/>
    <property type="project" value="UniProtKB-UniRule"/>
</dbReference>
<keyword evidence="5 7" id="KW-0411">Iron-sulfur</keyword>
<dbReference type="GO" id="GO:0016887">
    <property type="term" value="F:ATP hydrolysis activity"/>
    <property type="evidence" value="ECO:0007669"/>
    <property type="project" value="UniProtKB-UniRule"/>
</dbReference>
<dbReference type="InterPro" id="IPR044304">
    <property type="entry name" value="NUBPL-like"/>
</dbReference>
<keyword evidence="4 7" id="KW-0408">Iron</keyword>
<dbReference type="EMBL" id="WHNW01000004">
    <property type="protein sequence ID" value="MPV86184.1"/>
    <property type="molecule type" value="Genomic_DNA"/>
</dbReference>
<reference evidence="8 9" key="1">
    <citation type="submission" date="2019-10" db="EMBL/GenBank/DDBJ databases">
        <title>Cardiobacteriales fam. a chemoheterotrophic member of the order Cardiobacteriales, and proposal of Cardiobacteriales fam. nov.</title>
        <authorList>
            <person name="Wang C."/>
        </authorList>
    </citation>
    <scope>NUCLEOTIDE SEQUENCE [LARGE SCALE GENOMIC DNA]</scope>
    <source>
        <strain evidence="8 9">ML27</strain>
    </source>
</reference>
<dbReference type="SUPFAM" id="SSF52540">
    <property type="entry name" value="P-loop containing nucleoside triphosphate hydrolases"/>
    <property type="match status" value="1"/>
</dbReference>
<name>A0A6N7ETP3_9GAMM</name>
<dbReference type="Gene3D" id="3.40.50.300">
    <property type="entry name" value="P-loop containing nucleotide triphosphate hydrolases"/>
    <property type="match status" value="1"/>
</dbReference>